<sequence length="287" mass="30514">MERMRTSPRLSGAGPVAGRVLAHLVLFAVLGALYYELIGLGGGLAPGYGPATGLAAALAVGLLFHPLRLRLQRTADRLLKVERDPYRAADRLGRSMQRADGPVQALSTAVAAIRQTLRAGGVAVEVTLPGAPPQTVSDGDPGTGPAVTPLVWQGEPVGRLLIAGVRPEGELLGMLVRHLAEVAHAVQLTADLRLSRERILATREEERRRLRRDLHDGLGPALASMAMTVDEARIRLARDPGEAARLLERVRGQVAEAVGDVRTLVYGLRPPALDDLGLEGALRAVTE</sequence>
<dbReference type="RefSeq" id="WP_377291622.1">
    <property type="nucleotide sequence ID" value="NZ_JBHSBM010000027.1"/>
</dbReference>
<comment type="caution">
    <text evidence="11">The sequence shown here is derived from an EMBL/GenBank/DDBJ whole genome shotgun (WGS) entry which is preliminary data.</text>
</comment>
<keyword evidence="5 11" id="KW-0418">Kinase</keyword>
<evidence type="ECO:0000256" key="3">
    <source>
        <dbReference type="ARBA" id="ARBA00022679"/>
    </source>
</evidence>
<dbReference type="PANTHER" id="PTHR24421:SF37">
    <property type="entry name" value="SENSOR HISTIDINE KINASE NARS"/>
    <property type="match status" value="1"/>
</dbReference>
<evidence type="ECO:0000256" key="2">
    <source>
        <dbReference type="ARBA" id="ARBA00022475"/>
    </source>
</evidence>
<evidence type="ECO:0000256" key="1">
    <source>
        <dbReference type="ARBA" id="ARBA00004651"/>
    </source>
</evidence>
<dbReference type="Proteomes" id="UP001595850">
    <property type="component" value="Unassembled WGS sequence"/>
</dbReference>
<evidence type="ECO:0000256" key="7">
    <source>
        <dbReference type="ARBA" id="ARBA00023012"/>
    </source>
</evidence>
<feature type="non-terminal residue" evidence="11">
    <location>
        <position position="287"/>
    </location>
</feature>
<proteinExistence type="predicted"/>
<dbReference type="Pfam" id="PF07730">
    <property type="entry name" value="HisKA_3"/>
    <property type="match status" value="1"/>
</dbReference>
<keyword evidence="2" id="KW-1003">Cell membrane</keyword>
<keyword evidence="7" id="KW-0902">Two-component regulatory system</keyword>
<feature type="transmembrane region" description="Helical" evidence="9">
    <location>
        <begin position="12"/>
        <end position="35"/>
    </location>
</feature>
<evidence type="ECO:0000256" key="5">
    <source>
        <dbReference type="ARBA" id="ARBA00022777"/>
    </source>
</evidence>
<dbReference type="InterPro" id="IPR050482">
    <property type="entry name" value="Sensor_HK_TwoCompSys"/>
</dbReference>
<keyword evidence="8 9" id="KW-0472">Membrane</keyword>
<evidence type="ECO:0000256" key="4">
    <source>
        <dbReference type="ARBA" id="ARBA00022692"/>
    </source>
</evidence>
<evidence type="ECO:0000259" key="10">
    <source>
        <dbReference type="Pfam" id="PF07730"/>
    </source>
</evidence>
<organism evidence="11 12">
    <name type="scientific">Planomonospora corallina</name>
    <dbReference type="NCBI Taxonomy" id="1806052"/>
    <lineage>
        <taxon>Bacteria</taxon>
        <taxon>Bacillati</taxon>
        <taxon>Actinomycetota</taxon>
        <taxon>Actinomycetes</taxon>
        <taxon>Streptosporangiales</taxon>
        <taxon>Streptosporangiaceae</taxon>
        <taxon>Planomonospora</taxon>
    </lineage>
</organism>
<accession>A0ABV8IFR9</accession>
<dbReference type="InterPro" id="IPR011712">
    <property type="entry name" value="Sig_transdc_His_kin_sub3_dim/P"/>
</dbReference>
<reference evidence="12" key="1">
    <citation type="journal article" date="2019" name="Int. J. Syst. Evol. Microbiol.">
        <title>The Global Catalogue of Microorganisms (GCM) 10K type strain sequencing project: providing services to taxonomists for standard genome sequencing and annotation.</title>
        <authorList>
            <consortium name="The Broad Institute Genomics Platform"/>
            <consortium name="The Broad Institute Genome Sequencing Center for Infectious Disease"/>
            <person name="Wu L."/>
            <person name="Ma J."/>
        </authorList>
    </citation>
    <scope>NUCLEOTIDE SEQUENCE [LARGE SCALE GENOMIC DNA]</scope>
    <source>
        <strain evidence="12">TBRC 4489</strain>
    </source>
</reference>
<feature type="domain" description="Signal transduction histidine kinase subgroup 3 dimerisation and phosphoacceptor" evidence="10">
    <location>
        <begin position="206"/>
        <end position="273"/>
    </location>
</feature>
<dbReference type="GO" id="GO:0016301">
    <property type="term" value="F:kinase activity"/>
    <property type="evidence" value="ECO:0007669"/>
    <property type="project" value="UniProtKB-KW"/>
</dbReference>
<evidence type="ECO:0000313" key="11">
    <source>
        <dbReference type="EMBL" id="MFC4061333.1"/>
    </source>
</evidence>
<evidence type="ECO:0000313" key="12">
    <source>
        <dbReference type="Proteomes" id="UP001595850"/>
    </source>
</evidence>
<name>A0ABV8IFR9_9ACTN</name>
<keyword evidence="3" id="KW-0808">Transferase</keyword>
<keyword evidence="12" id="KW-1185">Reference proteome</keyword>
<keyword evidence="6 9" id="KW-1133">Transmembrane helix</keyword>
<evidence type="ECO:0000256" key="8">
    <source>
        <dbReference type="ARBA" id="ARBA00023136"/>
    </source>
</evidence>
<comment type="subcellular location">
    <subcellularLocation>
        <location evidence="1">Cell membrane</location>
        <topology evidence="1">Multi-pass membrane protein</topology>
    </subcellularLocation>
</comment>
<dbReference type="Gene3D" id="1.20.5.1930">
    <property type="match status" value="1"/>
</dbReference>
<dbReference type="PANTHER" id="PTHR24421">
    <property type="entry name" value="NITRATE/NITRITE SENSOR PROTEIN NARX-RELATED"/>
    <property type="match status" value="1"/>
</dbReference>
<protein>
    <submittedName>
        <fullName evidence="11">Sensor histidine kinase</fullName>
    </submittedName>
</protein>
<evidence type="ECO:0000256" key="9">
    <source>
        <dbReference type="SAM" id="Phobius"/>
    </source>
</evidence>
<gene>
    <name evidence="11" type="ORF">ACFOWE_23790</name>
</gene>
<keyword evidence="4 9" id="KW-0812">Transmembrane</keyword>
<dbReference type="EMBL" id="JBHSBM010000027">
    <property type="protein sequence ID" value="MFC4061333.1"/>
    <property type="molecule type" value="Genomic_DNA"/>
</dbReference>
<evidence type="ECO:0000256" key="6">
    <source>
        <dbReference type="ARBA" id="ARBA00022989"/>
    </source>
</evidence>
<feature type="transmembrane region" description="Helical" evidence="9">
    <location>
        <begin position="47"/>
        <end position="67"/>
    </location>
</feature>